<keyword evidence="5" id="KW-0472">Membrane</keyword>
<dbReference type="NCBIfam" id="TIGR02887">
    <property type="entry name" value="spore_ger_x_C"/>
    <property type="match status" value="1"/>
</dbReference>
<evidence type="ECO:0000256" key="7">
    <source>
        <dbReference type="ARBA" id="ARBA00023288"/>
    </source>
</evidence>
<organism evidence="10 11">
    <name type="scientific">Sporosarcina soli</name>
    <dbReference type="NCBI Taxonomy" id="334736"/>
    <lineage>
        <taxon>Bacteria</taxon>
        <taxon>Bacillati</taxon>
        <taxon>Bacillota</taxon>
        <taxon>Bacilli</taxon>
        <taxon>Bacillales</taxon>
        <taxon>Caryophanaceae</taxon>
        <taxon>Sporosarcina</taxon>
    </lineage>
</organism>
<evidence type="ECO:0000256" key="5">
    <source>
        <dbReference type="ARBA" id="ARBA00023136"/>
    </source>
</evidence>
<evidence type="ECO:0000256" key="6">
    <source>
        <dbReference type="ARBA" id="ARBA00023139"/>
    </source>
</evidence>
<evidence type="ECO:0000256" key="1">
    <source>
        <dbReference type="ARBA" id="ARBA00004635"/>
    </source>
</evidence>
<sequence length="360" mass="40941">MKKTALVCLAFSFFLAGCWDERLYKEITIVPLIGYERKNGEWMGYFTHTSIDSENTVSYTTVEGSGVSIEDARLNASQKTSESLDPSQVLAVLLTKEGVSSNLVETFDVAYRMPRSRLSSKLAVVEGEMAPYMEKTEKMGLEPPNYYDKILTTAAYHSVIPDVDIQRAARFILDEGVDLDLPYLKISEMTGTPEVAGVALFSGKVFSGHVLDIRESTILQVLKKKPGKFTVFTYEWENEGVKYPVTVELDRYKKQWEIQNDKIDATYDVKLDINSFPADHLDEKNRRRELEKFLSKKLTQDFNKVMGKLQEAKSDPIGFGRVVRAFHPELWNKGDWPETFSQLDIQVKVEAKITRTGIID</sequence>
<dbReference type="InterPro" id="IPR057336">
    <property type="entry name" value="GerAC_N"/>
</dbReference>
<evidence type="ECO:0000259" key="9">
    <source>
        <dbReference type="Pfam" id="PF25198"/>
    </source>
</evidence>
<evidence type="ECO:0000259" key="8">
    <source>
        <dbReference type="Pfam" id="PF05504"/>
    </source>
</evidence>
<evidence type="ECO:0000313" key="11">
    <source>
        <dbReference type="Proteomes" id="UP001596109"/>
    </source>
</evidence>
<comment type="similarity">
    <text evidence="2">Belongs to the GerABKC lipoprotein family.</text>
</comment>
<feature type="domain" description="Spore germination GerAC-like C-terminal" evidence="8">
    <location>
        <begin position="197"/>
        <end position="357"/>
    </location>
</feature>
<protein>
    <submittedName>
        <fullName evidence="10">Ger(X)C family spore germination protein</fullName>
    </submittedName>
</protein>
<keyword evidence="6" id="KW-0564">Palmitate</keyword>
<feature type="domain" description="Spore germination protein N-terminal" evidence="9">
    <location>
        <begin position="20"/>
        <end position="186"/>
    </location>
</feature>
<dbReference type="EMBL" id="JBHSNO010000001">
    <property type="protein sequence ID" value="MFC5587612.1"/>
    <property type="molecule type" value="Genomic_DNA"/>
</dbReference>
<dbReference type="InterPro" id="IPR046953">
    <property type="entry name" value="Spore_GerAC-like_C"/>
</dbReference>
<keyword evidence="7" id="KW-0449">Lipoprotein</keyword>
<keyword evidence="4" id="KW-0732">Signal</keyword>
<keyword evidence="11" id="KW-1185">Reference proteome</keyword>
<dbReference type="Gene3D" id="3.30.300.210">
    <property type="entry name" value="Nutrient germinant receptor protein C, domain 3"/>
    <property type="match status" value="1"/>
</dbReference>
<gene>
    <name evidence="10" type="ORF">ACFPRA_01650</name>
</gene>
<dbReference type="PROSITE" id="PS51257">
    <property type="entry name" value="PROKAR_LIPOPROTEIN"/>
    <property type="match status" value="1"/>
</dbReference>
<evidence type="ECO:0000256" key="3">
    <source>
        <dbReference type="ARBA" id="ARBA00022544"/>
    </source>
</evidence>
<evidence type="ECO:0000256" key="2">
    <source>
        <dbReference type="ARBA" id="ARBA00007886"/>
    </source>
</evidence>
<evidence type="ECO:0000313" key="10">
    <source>
        <dbReference type="EMBL" id="MFC5587612.1"/>
    </source>
</evidence>
<dbReference type="PANTHER" id="PTHR35789:SF1">
    <property type="entry name" value="SPORE GERMINATION PROTEIN B3"/>
    <property type="match status" value="1"/>
</dbReference>
<accession>A0ABW0TDW9</accession>
<dbReference type="Pfam" id="PF05504">
    <property type="entry name" value="Spore_GerAC"/>
    <property type="match status" value="1"/>
</dbReference>
<dbReference type="InterPro" id="IPR038501">
    <property type="entry name" value="Spore_GerAC_C_sf"/>
</dbReference>
<comment type="subcellular location">
    <subcellularLocation>
        <location evidence="1">Membrane</location>
        <topology evidence="1">Lipid-anchor</topology>
    </subcellularLocation>
</comment>
<keyword evidence="3" id="KW-0309">Germination</keyword>
<proteinExistence type="inferred from homology"/>
<dbReference type="InterPro" id="IPR008844">
    <property type="entry name" value="Spore_GerAC-like"/>
</dbReference>
<name>A0ABW0TDW9_9BACL</name>
<dbReference type="RefSeq" id="WP_381429814.1">
    <property type="nucleotide sequence ID" value="NZ_JBHSNO010000001.1"/>
</dbReference>
<dbReference type="Proteomes" id="UP001596109">
    <property type="component" value="Unassembled WGS sequence"/>
</dbReference>
<dbReference type="Pfam" id="PF25198">
    <property type="entry name" value="Spore_GerAC_N"/>
    <property type="match status" value="1"/>
</dbReference>
<comment type="caution">
    <text evidence="10">The sequence shown here is derived from an EMBL/GenBank/DDBJ whole genome shotgun (WGS) entry which is preliminary data.</text>
</comment>
<dbReference type="PANTHER" id="PTHR35789">
    <property type="entry name" value="SPORE GERMINATION PROTEIN B3"/>
    <property type="match status" value="1"/>
</dbReference>
<evidence type="ECO:0000256" key="4">
    <source>
        <dbReference type="ARBA" id="ARBA00022729"/>
    </source>
</evidence>
<reference evidence="11" key="1">
    <citation type="journal article" date="2019" name="Int. J. Syst. Evol. Microbiol.">
        <title>The Global Catalogue of Microorganisms (GCM) 10K type strain sequencing project: providing services to taxonomists for standard genome sequencing and annotation.</title>
        <authorList>
            <consortium name="The Broad Institute Genomics Platform"/>
            <consortium name="The Broad Institute Genome Sequencing Center for Infectious Disease"/>
            <person name="Wu L."/>
            <person name="Ma J."/>
        </authorList>
    </citation>
    <scope>NUCLEOTIDE SEQUENCE [LARGE SCALE GENOMIC DNA]</scope>
    <source>
        <strain evidence="11">CGMCC 4.1434</strain>
    </source>
</reference>